<gene>
    <name evidence="1" type="ORF">HPB49_012700</name>
</gene>
<accession>A0ACB8D5K6</accession>
<dbReference type="EMBL" id="CM023472">
    <property type="protein sequence ID" value="KAH7959648.1"/>
    <property type="molecule type" value="Genomic_DNA"/>
</dbReference>
<comment type="caution">
    <text evidence="1">The sequence shown here is derived from an EMBL/GenBank/DDBJ whole genome shotgun (WGS) entry which is preliminary data.</text>
</comment>
<evidence type="ECO:0000313" key="1">
    <source>
        <dbReference type="EMBL" id="KAH7959648.1"/>
    </source>
</evidence>
<keyword evidence="2" id="KW-1185">Reference proteome</keyword>
<reference evidence="1" key="1">
    <citation type="submission" date="2020-05" db="EMBL/GenBank/DDBJ databases">
        <title>Large-scale comparative analyses of tick genomes elucidate their genetic diversity and vector capacities.</title>
        <authorList>
            <person name="Jia N."/>
            <person name="Wang J."/>
            <person name="Shi W."/>
            <person name="Du L."/>
            <person name="Sun Y."/>
            <person name="Zhan W."/>
            <person name="Jiang J."/>
            <person name="Wang Q."/>
            <person name="Zhang B."/>
            <person name="Ji P."/>
            <person name="Sakyi L.B."/>
            <person name="Cui X."/>
            <person name="Yuan T."/>
            <person name="Jiang B."/>
            <person name="Yang W."/>
            <person name="Lam T.T.-Y."/>
            <person name="Chang Q."/>
            <person name="Ding S."/>
            <person name="Wang X."/>
            <person name="Zhu J."/>
            <person name="Ruan X."/>
            <person name="Zhao L."/>
            <person name="Wei J."/>
            <person name="Que T."/>
            <person name="Du C."/>
            <person name="Cheng J."/>
            <person name="Dai P."/>
            <person name="Han X."/>
            <person name="Huang E."/>
            <person name="Gao Y."/>
            <person name="Liu J."/>
            <person name="Shao H."/>
            <person name="Ye R."/>
            <person name="Li L."/>
            <person name="Wei W."/>
            <person name="Wang X."/>
            <person name="Wang C."/>
            <person name="Yang T."/>
            <person name="Huo Q."/>
            <person name="Li W."/>
            <person name="Guo W."/>
            <person name="Chen H."/>
            <person name="Zhou L."/>
            <person name="Ni X."/>
            <person name="Tian J."/>
            <person name="Zhou Y."/>
            <person name="Sheng Y."/>
            <person name="Liu T."/>
            <person name="Pan Y."/>
            <person name="Xia L."/>
            <person name="Li J."/>
            <person name="Zhao F."/>
            <person name="Cao W."/>
        </authorList>
    </citation>
    <scope>NUCLEOTIDE SEQUENCE</scope>
    <source>
        <strain evidence="1">Dsil-2018</strain>
    </source>
</reference>
<name>A0ACB8D5K6_DERSI</name>
<protein>
    <submittedName>
        <fullName evidence="1">Uncharacterized protein</fullName>
    </submittedName>
</protein>
<proteinExistence type="predicted"/>
<dbReference type="Proteomes" id="UP000821865">
    <property type="component" value="Chromosome 3"/>
</dbReference>
<sequence length="280" mass="30721">MPTHADGNWRRPSATQEIPGQHTEPLDDSTDPEDNDSLFEADGGPTLQDQALHEPLSSLGVHSDSTDQPSEESNIPTALPHALKGYGKKAATTKILRTIELWKHHRRTGRADSPECILNEAQGMGDRPSALLFQARTGSLATQQRRHELFDSDPSCRLCGAPEETIAHVLQVCPSLHDEPRTSPSLTELLGLSGQMDEAQIDRIQSTKSLLLRWERLCRQTERSPTGITPNTPHPPTAHTGTPPLGHRCEDDGRAESRVEPSPILSQDLRGAHPDLPLCQ</sequence>
<organism evidence="1 2">
    <name type="scientific">Dermacentor silvarum</name>
    <name type="common">Tick</name>
    <dbReference type="NCBI Taxonomy" id="543639"/>
    <lineage>
        <taxon>Eukaryota</taxon>
        <taxon>Metazoa</taxon>
        <taxon>Ecdysozoa</taxon>
        <taxon>Arthropoda</taxon>
        <taxon>Chelicerata</taxon>
        <taxon>Arachnida</taxon>
        <taxon>Acari</taxon>
        <taxon>Parasitiformes</taxon>
        <taxon>Ixodida</taxon>
        <taxon>Ixodoidea</taxon>
        <taxon>Ixodidae</taxon>
        <taxon>Rhipicephalinae</taxon>
        <taxon>Dermacentor</taxon>
    </lineage>
</organism>
<evidence type="ECO:0000313" key="2">
    <source>
        <dbReference type="Proteomes" id="UP000821865"/>
    </source>
</evidence>